<sequence>MNLPRRWDEPAKRRSLALMWSQRRVVDYGLAKRAVVRSLHTGRASRGDICDAQPYLLRAARHFGEPTERLCPVCERENVTNVTYVYGDALGRHAGQAKVTSELVSMAHDYDEFRVYVVEVCQGCSWNYLTVSYVLGNGPPDLVGQA</sequence>
<name>A0ABW1CEC3_9ACTN</name>
<organism evidence="1 2">
    <name type="scientific">Nonomuraea insulae</name>
    <dbReference type="NCBI Taxonomy" id="1616787"/>
    <lineage>
        <taxon>Bacteria</taxon>
        <taxon>Bacillati</taxon>
        <taxon>Actinomycetota</taxon>
        <taxon>Actinomycetes</taxon>
        <taxon>Streptosporangiales</taxon>
        <taxon>Streptosporangiaceae</taxon>
        <taxon>Nonomuraea</taxon>
    </lineage>
</organism>
<proteinExistence type="predicted"/>
<evidence type="ECO:0000313" key="1">
    <source>
        <dbReference type="EMBL" id="MFC5823193.1"/>
    </source>
</evidence>
<dbReference type="RefSeq" id="WP_379512727.1">
    <property type="nucleotide sequence ID" value="NZ_JBHSPA010000006.1"/>
</dbReference>
<dbReference type="InterPro" id="IPR035169">
    <property type="entry name" value="DUF5318"/>
</dbReference>
<comment type="caution">
    <text evidence="1">The sequence shown here is derived from an EMBL/GenBank/DDBJ whole genome shotgun (WGS) entry which is preliminary data.</text>
</comment>
<dbReference type="EMBL" id="JBHSPA010000006">
    <property type="protein sequence ID" value="MFC5823193.1"/>
    <property type="molecule type" value="Genomic_DNA"/>
</dbReference>
<reference evidence="2" key="1">
    <citation type="journal article" date="2019" name="Int. J. Syst. Evol. Microbiol.">
        <title>The Global Catalogue of Microorganisms (GCM) 10K type strain sequencing project: providing services to taxonomists for standard genome sequencing and annotation.</title>
        <authorList>
            <consortium name="The Broad Institute Genomics Platform"/>
            <consortium name="The Broad Institute Genome Sequencing Center for Infectious Disease"/>
            <person name="Wu L."/>
            <person name="Ma J."/>
        </authorList>
    </citation>
    <scope>NUCLEOTIDE SEQUENCE [LARGE SCALE GENOMIC DNA]</scope>
    <source>
        <strain evidence="2">CCUG 53903</strain>
    </source>
</reference>
<evidence type="ECO:0000313" key="2">
    <source>
        <dbReference type="Proteomes" id="UP001596058"/>
    </source>
</evidence>
<gene>
    <name evidence="1" type="ORF">ACFPZ3_04930</name>
</gene>
<accession>A0ABW1CEC3</accession>
<dbReference type="Proteomes" id="UP001596058">
    <property type="component" value="Unassembled WGS sequence"/>
</dbReference>
<dbReference type="Pfam" id="PF17249">
    <property type="entry name" value="DUF5318"/>
    <property type="match status" value="1"/>
</dbReference>
<keyword evidence="2" id="KW-1185">Reference proteome</keyword>
<protein>
    <submittedName>
        <fullName evidence="1">DUF5318 family protein</fullName>
    </submittedName>
</protein>